<keyword evidence="3" id="KW-1185">Reference proteome</keyword>
<accession>A0ABS2M5V9</accession>
<feature type="transmembrane region" description="Helical" evidence="1">
    <location>
        <begin position="103"/>
        <end position="121"/>
    </location>
</feature>
<feature type="transmembrane region" description="Helical" evidence="1">
    <location>
        <begin position="270"/>
        <end position="303"/>
    </location>
</feature>
<feature type="transmembrane region" description="Helical" evidence="1">
    <location>
        <begin position="310"/>
        <end position="332"/>
    </location>
</feature>
<comment type="caution">
    <text evidence="2">The sequence shown here is derived from an EMBL/GenBank/DDBJ whole genome shotgun (WGS) entry which is preliminary data.</text>
</comment>
<evidence type="ECO:0000313" key="2">
    <source>
        <dbReference type="EMBL" id="MBM7506576.1"/>
    </source>
</evidence>
<sequence length="466" mass="49171">MASPGATDASPARAAGSPPARAARTGLVLTLLLVVLAFALPALLDWQTWSRASRSAHPWASPPLHGFWDPKLVGPGTAPALLVGLLGLTWLPRHAAVASWGRLLLTSYAVALAWMLALAFVDGSEGISRVLDHSSEYLPSAREVDDVPQMLRTYADRIPYSHPDNWPTQAAGHPPLALLFFVGLVRVGLGGSFAAGLVVTAVGATTVVSVLALLRTLDAEVLARRAAPFLVLSPAAVFMAVSADAIFTAVTAAGLALLARAAVERERRWIGWAVGAGLVLGCSVLLSYGMALMGLVSLAVLVAARSWRPLPVAVVAALVPVLAMAAAGFAWWEAYPVLTERYWDGIAADRPAWYWMWGNLAALAVSAGPLVGAGLAHAGARARLLRGDALGVGARAVAVLVLGAVLAIVVADVSRMSKSEVERIWLPFMPWLTIAVALLPDAWRRWGLALQVAWALVVQHLLYTSW</sequence>
<protein>
    <recommendedName>
        <fullName evidence="4">Glycosyltransferase RgtA/B/C/D-like domain-containing protein</fullName>
    </recommendedName>
</protein>
<proteinExistence type="predicted"/>
<feature type="transmembrane region" description="Helical" evidence="1">
    <location>
        <begin position="446"/>
        <end position="463"/>
    </location>
</feature>
<feature type="transmembrane region" description="Helical" evidence="1">
    <location>
        <begin position="352"/>
        <end position="377"/>
    </location>
</feature>
<gene>
    <name evidence="2" type="ORF">JOE61_000390</name>
</gene>
<feature type="transmembrane region" description="Helical" evidence="1">
    <location>
        <begin position="72"/>
        <end position="91"/>
    </location>
</feature>
<feature type="transmembrane region" description="Helical" evidence="1">
    <location>
        <begin position="193"/>
        <end position="214"/>
    </location>
</feature>
<feature type="transmembrane region" description="Helical" evidence="1">
    <location>
        <begin position="26"/>
        <end position="44"/>
    </location>
</feature>
<reference evidence="2 3" key="1">
    <citation type="submission" date="2021-01" db="EMBL/GenBank/DDBJ databases">
        <title>Sequencing the genomes of 1000 actinobacteria strains.</title>
        <authorList>
            <person name="Klenk H.-P."/>
        </authorList>
    </citation>
    <scope>NUCLEOTIDE SEQUENCE [LARGE SCALE GENOMIC DNA]</scope>
    <source>
        <strain evidence="2 3">DSM 18239</strain>
    </source>
</reference>
<keyword evidence="1" id="KW-0812">Transmembrane</keyword>
<name>A0ABS2M5V9_9ACTN</name>
<dbReference type="EMBL" id="JAFBBZ010000001">
    <property type="protein sequence ID" value="MBM7506576.1"/>
    <property type="molecule type" value="Genomic_DNA"/>
</dbReference>
<evidence type="ECO:0008006" key="4">
    <source>
        <dbReference type="Google" id="ProtNLM"/>
    </source>
</evidence>
<dbReference type="RefSeq" id="WP_193669296.1">
    <property type="nucleotide sequence ID" value="NZ_JACDTV010000008.1"/>
</dbReference>
<feature type="transmembrane region" description="Helical" evidence="1">
    <location>
        <begin position="423"/>
        <end position="439"/>
    </location>
</feature>
<feature type="transmembrane region" description="Helical" evidence="1">
    <location>
        <begin position="226"/>
        <end position="258"/>
    </location>
</feature>
<feature type="transmembrane region" description="Helical" evidence="1">
    <location>
        <begin position="389"/>
        <end position="411"/>
    </location>
</feature>
<keyword evidence="1" id="KW-1133">Transmembrane helix</keyword>
<dbReference type="Proteomes" id="UP000732378">
    <property type="component" value="Unassembled WGS sequence"/>
</dbReference>
<organism evidence="2 3">
    <name type="scientific">Nocardioides salarius</name>
    <dbReference type="NCBI Taxonomy" id="374513"/>
    <lineage>
        <taxon>Bacteria</taxon>
        <taxon>Bacillati</taxon>
        <taxon>Actinomycetota</taxon>
        <taxon>Actinomycetes</taxon>
        <taxon>Propionibacteriales</taxon>
        <taxon>Nocardioidaceae</taxon>
        <taxon>Nocardioides</taxon>
    </lineage>
</organism>
<keyword evidence="1" id="KW-0472">Membrane</keyword>
<evidence type="ECO:0000313" key="3">
    <source>
        <dbReference type="Proteomes" id="UP000732378"/>
    </source>
</evidence>
<evidence type="ECO:0000256" key="1">
    <source>
        <dbReference type="SAM" id="Phobius"/>
    </source>
</evidence>